<dbReference type="GO" id="GO:0000166">
    <property type="term" value="F:nucleotide binding"/>
    <property type="evidence" value="ECO:0007669"/>
    <property type="project" value="UniProtKB-KW"/>
</dbReference>
<evidence type="ECO:0000256" key="5">
    <source>
        <dbReference type="ARBA" id="ARBA00022801"/>
    </source>
</evidence>
<keyword evidence="3" id="KW-0540">Nuclease</keyword>
<proteinExistence type="inferred from homology"/>
<accession>A0A0M2UR42</accession>
<keyword evidence="4" id="KW-0547">Nucleotide-binding</keyword>
<evidence type="ECO:0000256" key="3">
    <source>
        <dbReference type="ARBA" id="ARBA00022722"/>
    </source>
</evidence>
<dbReference type="Proteomes" id="UP000034954">
    <property type="component" value="Unassembled WGS sequence"/>
</dbReference>
<name>A0A0M2UR42_9BACT</name>
<evidence type="ECO:0000313" key="7">
    <source>
        <dbReference type="EMBL" id="KKO18337.1"/>
    </source>
</evidence>
<keyword evidence="2" id="KW-1277">Toxin-antitoxin system</keyword>
<dbReference type="GO" id="GO:0110001">
    <property type="term" value="C:toxin-antitoxin complex"/>
    <property type="evidence" value="ECO:0007669"/>
    <property type="project" value="InterPro"/>
</dbReference>
<keyword evidence="8" id="KW-1185">Reference proteome</keyword>
<sequence>MPDKNLVLSILQQIDESLEKIKGRAVQIYSADDFTNSPSGMEKLDSICMQFIAVGEALKKIDKITGGGLLSKYPEIDWKGVMGFRDIIAHHYFDIDAEEIFWICAHELSPLSAAIKSMIKEMMQGGLRV</sequence>
<dbReference type="GO" id="GO:0004540">
    <property type="term" value="F:RNA nuclease activity"/>
    <property type="evidence" value="ECO:0007669"/>
    <property type="project" value="InterPro"/>
</dbReference>
<protein>
    <recommendedName>
        <fullName evidence="9">DUF86 domain-containing protein</fullName>
    </recommendedName>
</protein>
<dbReference type="PATRIC" id="fig|380242.3.peg.3677"/>
<keyword evidence="5" id="KW-0378">Hydrolase</keyword>
<comment type="similarity">
    <text evidence="6">Belongs to the HepT RNase toxin family.</text>
</comment>
<evidence type="ECO:0008006" key="9">
    <source>
        <dbReference type="Google" id="ProtNLM"/>
    </source>
</evidence>
<dbReference type="PANTHER" id="PTHR34139:SF1">
    <property type="entry name" value="RNASE MJ1380-RELATED"/>
    <property type="match status" value="1"/>
</dbReference>
<dbReference type="Gene3D" id="1.20.120.580">
    <property type="entry name" value="bsu32300-like"/>
    <property type="match status" value="1"/>
</dbReference>
<dbReference type="EMBL" id="LAQJ01000280">
    <property type="protein sequence ID" value="KKO18337.1"/>
    <property type="molecule type" value="Genomic_DNA"/>
</dbReference>
<evidence type="ECO:0000256" key="2">
    <source>
        <dbReference type="ARBA" id="ARBA00022649"/>
    </source>
</evidence>
<dbReference type="Pfam" id="PF01934">
    <property type="entry name" value="HepT-like"/>
    <property type="match status" value="1"/>
</dbReference>
<organism evidence="7 8">
    <name type="scientific">Candidatus Brocadia fulgida</name>
    <dbReference type="NCBI Taxonomy" id="380242"/>
    <lineage>
        <taxon>Bacteria</taxon>
        <taxon>Pseudomonadati</taxon>
        <taxon>Planctomycetota</taxon>
        <taxon>Candidatus Brocadiia</taxon>
        <taxon>Candidatus Brocadiales</taxon>
        <taxon>Candidatus Brocadiaceae</taxon>
        <taxon>Candidatus Brocadia</taxon>
    </lineage>
</organism>
<reference evidence="7 8" key="1">
    <citation type="journal article" date="2013" name="BMC Microbiol.">
        <title>Identification of the type II cytochrome c maturation pathway in anammox bacteria by comparative genomics.</title>
        <authorList>
            <person name="Ferousi C."/>
            <person name="Speth D.R."/>
            <person name="Reimann J."/>
            <person name="Op den Camp H.J."/>
            <person name="Allen J.W."/>
            <person name="Keltjens J.T."/>
            <person name="Jetten M.S."/>
        </authorList>
    </citation>
    <scope>NUCLEOTIDE SEQUENCE [LARGE SCALE GENOMIC DNA]</scope>
    <source>
        <strain evidence="7">RU1</strain>
    </source>
</reference>
<comment type="caution">
    <text evidence="7">The sequence shown here is derived from an EMBL/GenBank/DDBJ whole genome shotgun (WGS) entry which is preliminary data.</text>
</comment>
<keyword evidence="1" id="KW-0597">Phosphoprotein</keyword>
<dbReference type="InterPro" id="IPR037038">
    <property type="entry name" value="HepT-like_sf"/>
</dbReference>
<gene>
    <name evidence="7" type="ORF">BROFUL_02973</name>
</gene>
<dbReference type="PANTHER" id="PTHR34139">
    <property type="entry name" value="UPF0331 PROTEIN MJ0127"/>
    <property type="match status" value="1"/>
</dbReference>
<dbReference type="AlphaFoldDB" id="A0A0M2UR42"/>
<dbReference type="InterPro" id="IPR008201">
    <property type="entry name" value="HepT-like"/>
</dbReference>
<dbReference type="InterPro" id="IPR051813">
    <property type="entry name" value="HepT_RNase_toxin"/>
</dbReference>
<evidence type="ECO:0000256" key="4">
    <source>
        <dbReference type="ARBA" id="ARBA00022741"/>
    </source>
</evidence>
<evidence type="ECO:0000256" key="1">
    <source>
        <dbReference type="ARBA" id="ARBA00022553"/>
    </source>
</evidence>
<evidence type="ECO:0000256" key="6">
    <source>
        <dbReference type="ARBA" id="ARBA00024207"/>
    </source>
</evidence>
<dbReference type="GO" id="GO:0016787">
    <property type="term" value="F:hydrolase activity"/>
    <property type="evidence" value="ECO:0007669"/>
    <property type="project" value="UniProtKB-KW"/>
</dbReference>
<evidence type="ECO:0000313" key="8">
    <source>
        <dbReference type="Proteomes" id="UP000034954"/>
    </source>
</evidence>